<evidence type="ECO:0000313" key="3">
    <source>
        <dbReference type="Proteomes" id="UP000199310"/>
    </source>
</evidence>
<dbReference type="SUPFAM" id="SSF53474">
    <property type="entry name" value="alpha/beta-Hydrolases"/>
    <property type="match status" value="1"/>
</dbReference>
<dbReference type="PANTHER" id="PTHR42977:SF1">
    <property type="entry name" value="BLR6576 PROTEIN"/>
    <property type="match status" value="1"/>
</dbReference>
<reference evidence="3" key="1">
    <citation type="submission" date="2016-10" db="EMBL/GenBank/DDBJ databases">
        <authorList>
            <person name="Varghese N."/>
            <person name="Submissions S."/>
        </authorList>
    </citation>
    <scope>NUCLEOTIDE SEQUENCE [LARGE SCALE GENOMIC DNA]</scope>
    <source>
        <strain evidence="3">DSM 3695</strain>
    </source>
</reference>
<dbReference type="PANTHER" id="PTHR42977">
    <property type="entry name" value="HYDROLASE-RELATED"/>
    <property type="match status" value="1"/>
</dbReference>
<gene>
    <name evidence="2" type="ORF">SAMN04488122_1307</name>
</gene>
<protein>
    <submittedName>
        <fullName evidence="2">Pimeloyl-ACP methyl ester carboxylesterase</fullName>
    </submittedName>
</protein>
<dbReference type="EMBL" id="FOJG01000001">
    <property type="protein sequence ID" value="SEW23449.1"/>
    <property type="molecule type" value="Genomic_DNA"/>
</dbReference>
<name>A0A1I0Q8W8_9BACT</name>
<dbReference type="InterPro" id="IPR000073">
    <property type="entry name" value="AB_hydrolase_1"/>
</dbReference>
<dbReference type="InterPro" id="IPR029058">
    <property type="entry name" value="AB_hydrolase_fold"/>
</dbReference>
<dbReference type="Proteomes" id="UP000199310">
    <property type="component" value="Unassembled WGS sequence"/>
</dbReference>
<dbReference type="STRING" id="29529.SAMN04488122_1307"/>
<sequence>MATHTTTPVSYKTVTIDHLNIFYREAGPADAPVILLLHGFPSTSHMYRELIHDLADRYHVIAPDYPGFGQSSIPSLSAFEYTFDNLALVMEQFIDTLGLKKFSWYLQDYGGPVAFRIITKRPELVEALIIQNANVYLDGLGPDVQEIGALQQAGDEAALLAAIVKKLRLESIKEEHLFGTANPGKVSPDSYELAYAYMNRPGVEAVQVALFQNYGTNFPKYPEWQEYLRKQQPRLLVVWGKNDRIFTWPGAEAYKRDVKNAEVHLFDGSHFMLEEYHEAVAILIKNFLQ</sequence>
<dbReference type="OrthoDB" id="9799612at2"/>
<dbReference type="InterPro" id="IPR051340">
    <property type="entry name" value="Haloalkane_dehalogenase"/>
</dbReference>
<evidence type="ECO:0000313" key="2">
    <source>
        <dbReference type="EMBL" id="SEW23449.1"/>
    </source>
</evidence>
<feature type="domain" description="AB hydrolase-1" evidence="1">
    <location>
        <begin position="32"/>
        <end position="275"/>
    </location>
</feature>
<dbReference type="AlphaFoldDB" id="A0A1I0Q8W8"/>
<organism evidence="2 3">
    <name type="scientific">Chitinophaga arvensicola</name>
    <dbReference type="NCBI Taxonomy" id="29529"/>
    <lineage>
        <taxon>Bacteria</taxon>
        <taxon>Pseudomonadati</taxon>
        <taxon>Bacteroidota</taxon>
        <taxon>Chitinophagia</taxon>
        <taxon>Chitinophagales</taxon>
        <taxon>Chitinophagaceae</taxon>
        <taxon>Chitinophaga</taxon>
    </lineage>
</organism>
<accession>A0A1I0Q8W8</accession>
<dbReference type="Gene3D" id="3.40.50.1820">
    <property type="entry name" value="alpha/beta hydrolase"/>
    <property type="match status" value="1"/>
</dbReference>
<dbReference type="Pfam" id="PF00561">
    <property type="entry name" value="Abhydrolase_1"/>
    <property type="match status" value="1"/>
</dbReference>
<dbReference type="GO" id="GO:0004301">
    <property type="term" value="F:epoxide hydrolase activity"/>
    <property type="evidence" value="ECO:0007669"/>
    <property type="project" value="TreeGrafter"/>
</dbReference>
<dbReference type="PRINTS" id="PR00111">
    <property type="entry name" value="ABHYDROLASE"/>
</dbReference>
<keyword evidence="3" id="KW-1185">Reference proteome</keyword>
<proteinExistence type="predicted"/>
<dbReference type="RefSeq" id="WP_089892090.1">
    <property type="nucleotide sequence ID" value="NZ_FOJG01000001.1"/>
</dbReference>
<evidence type="ECO:0000259" key="1">
    <source>
        <dbReference type="Pfam" id="PF00561"/>
    </source>
</evidence>